<dbReference type="InterPro" id="IPR047202">
    <property type="entry name" value="Lipocalin_Blc-like_dom"/>
</dbReference>
<dbReference type="SUPFAM" id="SSF50814">
    <property type="entry name" value="Lipocalins"/>
    <property type="match status" value="1"/>
</dbReference>
<evidence type="ECO:0000313" key="5">
    <source>
        <dbReference type="Proteomes" id="UP000824596"/>
    </source>
</evidence>
<dbReference type="Proteomes" id="UP000824596">
    <property type="component" value="Unassembled WGS sequence"/>
</dbReference>
<dbReference type="InterPro" id="IPR012674">
    <property type="entry name" value="Calycin"/>
</dbReference>
<dbReference type="GeneID" id="68350850"/>
<dbReference type="AlphaFoldDB" id="A0A9P8N808"/>
<dbReference type="GO" id="GO:0005737">
    <property type="term" value="C:cytoplasm"/>
    <property type="evidence" value="ECO:0007669"/>
    <property type="project" value="TreeGrafter"/>
</dbReference>
<name>A0A9P8N808_9HYPO</name>
<dbReference type="InterPro" id="IPR000566">
    <property type="entry name" value="Lipocln_cytosolic_FA-bd_dom"/>
</dbReference>
<dbReference type="OrthoDB" id="565904at2759"/>
<evidence type="ECO:0000256" key="1">
    <source>
        <dbReference type="ARBA" id="ARBA00006889"/>
    </source>
</evidence>
<keyword evidence="5" id="KW-1185">Reference proteome</keyword>
<gene>
    <name evidence="4" type="ORF">HRG_01721</name>
</gene>
<evidence type="ECO:0000256" key="2">
    <source>
        <dbReference type="PIRNR" id="PIRNR036893"/>
    </source>
</evidence>
<evidence type="ECO:0000313" key="4">
    <source>
        <dbReference type="EMBL" id="KAH0966312.1"/>
    </source>
</evidence>
<dbReference type="EMBL" id="JAIZPD010000002">
    <property type="protein sequence ID" value="KAH0966312.1"/>
    <property type="molecule type" value="Genomic_DNA"/>
</dbReference>
<proteinExistence type="inferred from homology"/>
<reference evidence="4" key="1">
    <citation type="submission" date="2021-09" db="EMBL/GenBank/DDBJ databases">
        <title>A high-quality genome of the endoparasitic fungus Hirsutella rhossiliensis with a comparison of Hirsutella genomes reveals transposable elements contributing to genome size variation.</title>
        <authorList>
            <person name="Lin R."/>
            <person name="Jiao Y."/>
            <person name="Sun X."/>
            <person name="Ling J."/>
            <person name="Xie B."/>
            <person name="Cheng X."/>
        </authorList>
    </citation>
    <scope>NUCLEOTIDE SEQUENCE</scope>
    <source>
        <strain evidence="4">HR02</strain>
    </source>
</reference>
<feature type="signal peptide" evidence="2">
    <location>
        <begin position="1"/>
        <end position="19"/>
    </location>
</feature>
<dbReference type="CDD" id="cd19438">
    <property type="entry name" value="lipocalin_Blc-like"/>
    <property type="match status" value="1"/>
</dbReference>
<dbReference type="GO" id="GO:0006629">
    <property type="term" value="P:lipid metabolic process"/>
    <property type="evidence" value="ECO:0007669"/>
    <property type="project" value="TreeGrafter"/>
</dbReference>
<comment type="caution">
    <text evidence="4">The sequence shown here is derived from an EMBL/GenBank/DDBJ whole genome shotgun (WGS) entry which is preliminary data.</text>
</comment>
<dbReference type="PANTHER" id="PTHR10612:SF34">
    <property type="entry name" value="APOLIPOPROTEIN D"/>
    <property type="match status" value="1"/>
</dbReference>
<dbReference type="RefSeq" id="XP_044723825.1">
    <property type="nucleotide sequence ID" value="XM_044860192.1"/>
</dbReference>
<organism evidence="4 5">
    <name type="scientific">Hirsutella rhossiliensis</name>
    <dbReference type="NCBI Taxonomy" id="111463"/>
    <lineage>
        <taxon>Eukaryota</taxon>
        <taxon>Fungi</taxon>
        <taxon>Dikarya</taxon>
        <taxon>Ascomycota</taxon>
        <taxon>Pezizomycotina</taxon>
        <taxon>Sordariomycetes</taxon>
        <taxon>Hypocreomycetidae</taxon>
        <taxon>Hypocreales</taxon>
        <taxon>Ophiocordycipitaceae</taxon>
        <taxon>Hirsutella</taxon>
    </lineage>
</organism>
<comment type="similarity">
    <text evidence="1 2">Belongs to the calycin superfamily. Lipocalin family.</text>
</comment>
<feature type="domain" description="Lipocalin/cytosolic fatty-acid binding" evidence="3">
    <location>
        <begin position="54"/>
        <end position="191"/>
    </location>
</feature>
<protein>
    <submittedName>
        <fullName evidence="4">Lipocalin-like domain-containing protein</fullName>
    </submittedName>
</protein>
<feature type="chain" id="PRO_5040557367" evidence="2">
    <location>
        <begin position="20"/>
        <end position="197"/>
    </location>
</feature>
<dbReference type="GO" id="GO:0000302">
    <property type="term" value="P:response to reactive oxygen species"/>
    <property type="evidence" value="ECO:0007669"/>
    <property type="project" value="TreeGrafter"/>
</dbReference>
<dbReference type="Pfam" id="PF08212">
    <property type="entry name" value="Lipocalin_2"/>
    <property type="match status" value="1"/>
</dbReference>
<dbReference type="PIRSF" id="PIRSF036893">
    <property type="entry name" value="Lipocalin_ApoD"/>
    <property type="match status" value="1"/>
</dbReference>
<evidence type="ECO:0000259" key="3">
    <source>
        <dbReference type="Pfam" id="PF08212"/>
    </source>
</evidence>
<dbReference type="InterPro" id="IPR022271">
    <property type="entry name" value="Lipocalin_ApoD"/>
</dbReference>
<dbReference type="PANTHER" id="PTHR10612">
    <property type="entry name" value="APOLIPOPROTEIN D"/>
    <property type="match status" value="1"/>
</dbReference>
<accession>A0A9P8N808</accession>
<keyword evidence="2" id="KW-0732">Signal</keyword>
<sequence length="197" mass="21164">MRASALLGFSALALANAAAIRPAAPKPHAVPATWDGKCWYPTADSGFQLESYLLGRWYQVAGTLVPFTAGCRCISAQYTLNANGTVRVDNSCENRGKFESILGTAAPADATYGADGVFRVQFPGRPASKCPGPNYIVQDYTGDIAIVQSSNFSTLFILSRKQHLEDKVIDAWIQRAGLLGSDLTKVKKTDQSNCSPK</sequence>
<dbReference type="Gene3D" id="2.40.128.20">
    <property type="match status" value="1"/>
</dbReference>